<dbReference type="AlphaFoldDB" id="A0AAD9UCU8"/>
<comment type="caution">
    <text evidence="2">The sequence shown here is derived from an EMBL/GenBank/DDBJ whole genome shotgun (WGS) entry which is preliminary data.</text>
</comment>
<feature type="compositionally biased region" description="Acidic residues" evidence="1">
    <location>
        <begin position="74"/>
        <end position="88"/>
    </location>
</feature>
<dbReference type="Proteomes" id="UP001209878">
    <property type="component" value="Unassembled WGS sequence"/>
</dbReference>
<accession>A0AAD9UCU8</accession>
<protein>
    <submittedName>
        <fullName evidence="2">Uncharacterized protein</fullName>
    </submittedName>
</protein>
<feature type="region of interest" description="Disordered" evidence="1">
    <location>
        <begin position="1"/>
        <end position="166"/>
    </location>
</feature>
<evidence type="ECO:0000256" key="1">
    <source>
        <dbReference type="SAM" id="MobiDB-lite"/>
    </source>
</evidence>
<gene>
    <name evidence="2" type="ORF">NP493_252g00002</name>
</gene>
<proteinExistence type="predicted"/>
<evidence type="ECO:0000313" key="3">
    <source>
        <dbReference type="Proteomes" id="UP001209878"/>
    </source>
</evidence>
<dbReference type="EMBL" id="JAODUO010000252">
    <property type="protein sequence ID" value="KAK2184787.1"/>
    <property type="molecule type" value="Genomic_DNA"/>
</dbReference>
<evidence type="ECO:0000313" key="2">
    <source>
        <dbReference type="EMBL" id="KAK2184787.1"/>
    </source>
</evidence>
<sequence length="256" mass="27788">MAEIPGDSASASDPPRSNGSPSVSPTTTPGEQESEEKGQSTSSGDDTDHNDDVSGHATPEHPQLCPETGRKEEEKEDEENLDVAEPETEDTKSKTIEPASTDDHESLSLNTPESGVSDAETTESEAANSSNAVDNGTPEALALDAADVASQDDDNESVYSLETYRGDNDLSNDEFFTRLERDDLELFRELRAWRDKYHIEADDLRDSTTSLLTGAIDLRDEGLDEDEIEQVKSELRGLGDLPLDELIDRIASSDVA</sequence>
<keyword evidence="3" id="KW-1185">Reference proteome</keyword>
<organism evidence="2 3">
    <name type="scientific">Ridgeia piscesae</name>
    <name type="common">Tubeworm</name>
    <dbReference type="NCBI Taxonomy" id="27915"/>
    <lineage>
        <taxon>Eukaryota</taxon>
        <taxon>Metazoa</taxon>
        <taxon>Spiralia</taxon>
        <taxon>Lophotrochozoa</taxon>
        <taxon>Annelida</taxon>
        <taxon>Polychaeta</taxon>
        <taxon>Sedentaria</taxon>
        <taxon>Canalipalpata</taxon>
        <taxon>Sabellida</taxon>
        <taxon>Siboglinidae</taxon>
        <taxon>Ridgeia</taxon>
    </lineage>
</organism>
<feature type="compositionally biased region" description="Polar residues" evidence="1">
    <location>
        <begin position="124"/>
        <end position="134"/>
    </location>
</feature>
<feature type="compositionally biased region" description="Polar residues" evidence="1">
    <location>
        <begin position="9"/>
        <end position="31"/>
    </location>
</feature>
<feature type="compositionally biased region" description="Basic and acidic residues" evidence="1">
    <location>
        <begin position="89"/>
        <end position="106"/>
    </location>
</feature>
<reference evidence="2" key="1">
    <citation type="journal article" date="2023" name="Mol. Biol. Evol.">
        <title>Third-Generation Sequencing Reveals the Adaptive Role of the Epigenome in Three Deep-Sea Polychaetes.</title>
        <authorList>
            <person name="Perez M."/>
            <person name="Aroh O."/>
            <person name="Sun Y."/>
            <person name="Lan Y."/>
            <person name="Juniper S.K."/>
            <person name="Young C.R."/>
            <person name="Angers B."/>
            <person name="Qian P.Y."/>
        </authorList>
    </citation>
    <scope>NUCLEOTIDE SEQUENCE</scope>
    <source>
        <strain evidence="2">R07B-5</strain>
    </source>
</reference>
<name>A0AAD9UCU8_RIDPI</name>